<reference evidence="1" key="1">
    <citation type="submission" date="2024-07" db="EMBL/GenBank/DDBJ databases">
        <authorList>
            <person name="Yu S.T."/>
        </authorList>
    </citation>
    <scope>NUCLEOTIDE SEQUENCE</scope>
    <source>
        <strain evidence="1">R41</strain>
    </source>
</reference>
<dbReference type="AlphaFoldDB" id="A0AB39R5U0"/>
<dbReference type="RefSeq" id="WP_369243645.1">
    <property type="nucleotide sequence ID" value="NZ_CP163443.1"/>
</dbReference>
<protein>
    <submittedName>
        <fullName evidence="1">Uncharacterized protein</fullName>
    </submittedName>
</protein>
<dbReference type="EMBL" id="CP163443">
    <property type="protein sequence ID" value="XDQ50289.1"/>
    <property type="molecule type" value="Genomic_DNA"/>
</dbReference>
<name>A0AB39R5U0_9ACTN</name>
<organism evidence="1">
    <name type="scientific">Streptomyces sp. R41</name>
    <dbReference type="NCBI Taxonomy" id="3238632"/>
    <lineage>
        <taxon>Bacteria</taxon>
        <taxon>Bacillati</taxon>
        <taxon>Actinomycetota</taxon>
        <taxon>Actinomycetes</taxon>
        <taxon>Kitasatosporales</taxon>
        <taxon>Streptomycetaceae</taxon>
        <taxon>Streptomyces</taxon>
    </lineage>
</organism>
<evidence type="ECO:0000313" key="1">
    <source>
        <dbReference type="EMBL" id="XDQ50289.1"/>
    </source>
</evidence>
<proteinExistence type="predicted"/>
<accession>A0AB39R5U0</accession>
<gene>
    <name evidence="1" type="ORF">AB5J53_00385</name>
</gene>
<sequence length="62" mass="6674">MTSFEPGQPHLTNGEPAEVALGFVHSGNEMGDVAFLRFLEGELGIDLPWEETEAELPAAAFT</sequence>